<feature type="region of interest" description="Disordered" evidence="1">
    <location>
        <begin position="1"/>
        <end position="79"/>
    </location>
</feature>
<protein>
    <submittedName>
        <fullName evidence="2 3">Uncharacterized protein</fullName>
    </submittedName>
</protein>
<reference evidence="3 4" key="3">
    <citation type="journal article" date="2017" name="G3 (Bethesda)">
        <title>Comparative analysis highlights variable genome content of wheat rusts and divergence of the mating loci.</title>
        <authorList>
            <person name="Cuomo C.A."/>
            <person name="Bakkeren G."/>
            <person name="Khalil H.B."/>
            <person name="Panwar V."/>
            <person name="Joly D."/>
            <person name="Linning R."/>
            <person name="Sakthikumar S."/>
            <person name="Song X."/>
            <person name="Adiconis X."/>
            <person name="Fan L."/>
            <person name="Goldberg J.M."/>
            <person name="Levin J.Z."/>
            <person name="Young S."/>
            <person name="Zeng Q."/>
            <person name="Anikster Y."/>
            <person name="Bruce M."/>
            <person name="Wang M."/>
            <person name="Yin C."/>
            <person name="McCallum B."/>
            <person name="Szabo L.J."/>
            <person name="Hulbert S."/>
            <person name="Chen X."/>
            <person name="Fellers J.P."/>
        </authorList>
    </citation>
    <scope>NUCLEOTIDE SEQUENCE</scope>
    <source>
        <strain evidence="3">isolate 1-1 / race 1 (BBBD)</strain>
        <strain evidence="4">Isolate 1-1 / race 1 (BBBD)</strain>
    </source>
</reference>
<dbReference type="Proteomes" id="UP000005240">
    <property type="component" value="Unassembled WGS sequence"/>
</dbReference>
<feature type="compositionally biased region" description="Pro residues" evidence="1">
    <location>
        <begin position="1"/>
        <end position="28"/>
    </location>
</feature>
<organism evidence="2">
    <name type="scientific">Puccinia triticina (isolate 1-1 / race 1 (BBBD))</name>
    <name type="common">Brown leaf rust fungus</name>
    <dbReference type="NCBI Taxonomy" id="630390"/>
    <lineage>
        <taxon>Eukaryota</taxon>
        <taxon>Fungi</taxon>
        <taxon>Dikarya</taxon>
        <taxon>Basidiomycota</taxon>
        <taxon>Pucciniomycotina</taxon>
        <taxon>Pucciniomycetes</taxon>
        <taxon>Pucciniales</taxon>
        <taxon>Pucciniaceae</taxon>
        <taxon>Puccinia</taxon>
    </lineage>
</organism>
<reference evidence="2" key="2">
    <citation type="submission" date="2016-05" db="EMBL/GenBank/DDBJ databases">
        <title>Comparative analysis highlights variable genome content of wheat rusts and divergence of the mating loci.</title>
        <authorList>
            <person name="Cuomo C.A."/>
            <person name="Bakkeren G."/>
            <person name="Szabo L."/>
            <person name="Khalil H."/>
            <person name="Joly D."/>
            <person name="Goldberg J."/>
            <person name="Young S."/>
            <person name="Zeng Q."/>
            <person name="Fellers J."/>
        </authorList>
    </citation>
    <scope>NUCLEOTIDE SEQUENCE [LARGE SCALE GENOMIC DNA]</scope>
    <source>
        <strain evidence="2">1-1 BBBD Race 1</strain>
    </source>
</reference>
<dbReference type="EMBL" id="ADAS02000032">
    <property type="protein sequence ID" value="OAV95084.1"/>
    <property type="molecule type" value="Genomic_DNA"/>
</dbReference>
<evidence type="ECO:0000313" key="3">
    <source>
        <dbReference type="EnsemblFungi" id="PTTG_09440-t43_1-p1"/>
    </source>
</evidence>
<name>A0A180GRD4_PUCT1</name>
<evidence type="ECO:0000256" key="1">
    <source>
        <dbReference type="SAM" id="MobiDB-lite"/>
    </source>
</evidence>
<keyword evidence="4" id="KW-1185">Reference proteome</keyword>
<reference evidence="2" key="1">
    <citation type="submission" date="2009-11" db="EMBL/GenBank/DDBJ databases">
        <authorList>
            <consortium name="The Broad Institute Genome Sequencing Platform"/>
            <person name="Ward D."/>
            <person name="Feldgarden M."/>
            <person name="Earl A."/>
            <person name="Young S.K."/>
            <person name="Zeng Q."/>
            <person name="Koehrsen M."/>
            <person name="Alvarado L."/>
            <person name="Berlin A."/>
            <person name="Bochicchio J."/>
            <person name="Borenstein D."/>
            <person name="Chapman S.B."/>
            <person name="Chen Z."/>
            <person name="Engels R."/>
            <person name="Freedman E."/>
            <person name="Gellesch M."/>
            <person name="Goldberg J."/>
            <person name="Griggs A."/>
            <person name="Gujja S."/>
            <person name="Heilman E."/>
            <person name="Heiman D."/>
            <person name="Hepburn T."/>
            <person name="Howarth C."/>
            <person name="Jen D."/>
            <person name="Larson L."/>
            <person name="Lewis B."/>
            <person name="Mehta T."/>
            <person name="Park D."/>
            <person name="Pearson M."/>
            <person name="Roberts A."/>
            <person name="Saif S."/>
            <person name="Shea T."/>
            <person name="Shenoy N."/>
            <person name="Sisk P."/>
            <person name="Stolte C."/>
            <person name="Sykes S."/>
            <person name="Thomson T."/>
            <person name="Walk T."/>
            <person name="White J."/>
            <person name="Yandava C."/>
            <person name="Izard J."/>
            <person name="Baranova O.V."/>
            <person name="Blanton J.M."/>
            <person name="Tanner A.C."/>
            <person name="Dewhirst F.E."/>
            <person name="Haas B."/>
            <person name="Nusbaum C."/>
            <person name="Birren B."/>
        </authorList>
    </citation>
    <scope>NUCLEOTIDE SEQUENCE [LARGE SCALE GENOMIC DNA]</scope>
    <source>
        <strain evidence="2">1-1 BBBD Race 1</strain>
    </source>
</reference>
<sequence length="118" mass="12683">MPAPPSLPSPPPPSPPPSPSPPPPPPPVQSLLNSSMPDQKKTVEPASQNQHPPLNPLQALVNLPQPTPDYGPGTNPLPEKQGTYLSLSLFGHIFQAYKHSPSRGRPKASLWEGLKPYR</sequence>
<accession>A0A180GRD4</accession>
<evidence type="ECO:0000313" key="4">
    <source>
        <dbReference type="Proteomes" id="UP000005240"/>
    </source>
</evidence>
<proteinExistence type="predicted"/>
<dbReference type="VEuPathDB" id="FungiDB:PTTG_09440"/>
<gene>
    <name evidence="2" type="ORF">PTTG_09440</name>
</gene>
<evidence type="ECO:0000313" key="2">
    <source>
        <dbReference type="EMBL" id="OAV95084.1"/>
    </source>
</evidence>
<feature type="region of interest" description="Disordered" evidence="1">
    <location>
        <begin position="99"/>
        <end position="118"/>
    </location>
</feature>
<dbReference type="AlphaFoldDB" id="A0A180GRD4"/>
<dbReference type="EnsemblFungi" id="PTTG_09440-t43_1">
    <property type="protein sequence ID" value="PTTG_09440-t43_1-p1"/>
    <property type="gene ID" value="PTTG_09440"/>
</dbReference>
<reference evidence="3" key="4">
    <citation type="submission" date="2025-05" db="UniProtKB">
        <authorList>
            <consortium name="EnsemblFungi"/>
        </authorList>
    </citation>
    <scope>IDENTIFICATION</scope>
    <source>
        <strain evidence="3">isolate 1-1 / race 1 (BBBD)</strain>
    </source>
</reference>